<dbReference type="Proteomes" id="UP000317982">
    <property type="component" value="Unassembled WGS sequence"/>
</dbReference>
<dbReference type="InParanoid" id="A0A545AMT9"/>
<dbReference type="GO" id="GO:0000976">
    <property type="term" value="F:transcription cis-regulatory region binding"/>
    <property type="evidence" value="ECO:0007669"/>
    <property type="project" value="TreeGrafter"/>
</dbReference>
<protein>
    <submittedName>
        <fullName evidence="6">TetR family transcriptional regulator</fullName>
    </submittedName>
</protein>
<evidence type="ECO:0000256" key="3">
    <source>
        <dbReference type="ARBA" id="ARBA00023163"/>
    </source>
</evidence>
<sequence length="243" mass="26615">MADLENLRGPQQRRTVIAVSDVQYPEFPVEIEHHSSGLVTWRERKKQATRDAIGEAAFKLALEVGPGNVRVDDIAAAAGVSPRTFNNYFSSREQAICTVRMRWADALGAALTARPPGEPLDRVLCETILEVRGQGEHDKAITRMLAATEAMRAEYLRNSLMVEFLLAEVIAGRTGCDPLAARVVGGAFAGAIRAAGEYWLRDDGDLPFTDFLRAALERVAPAARALEDAPFPHQKSERESQAC</sequence>
<dbReference type="PANTHER" id="PTHR30055:SF238">
    <property type="entry name" value="MYCOFACTOCIN BIOSYNTHESIS TRANSCRIPTIONAL REGULATOR MFTR-RELATED"/>
    <property type="match status" value="1"/>
</dbReference>
<dbReference type="Pfam" id="PF17754">
    <property type="entry name" value="TetR_C_14"/>
    <property type="match status" value="1"/>
</dbReference>
<evidence type="ECO:0000313" key="7">
    <source>
        <dbReference type="Proteomes" id="UP000317982"/>
    </source>
</evidence>
<dbReference type="Pfam" id="PF00440">
    <property type="entry name" value="TetR_N"/>
    <property type="match status" value="1"/>
</dbReference>
<dbReference type="InterPro" id="IPR001647">
    <property type="entry name" value="HTH_TetR"/>
</dbReference>
<evidence type="ECO:0000256" key="2">
    <source>
        <dbReference type="ARBA" id="ARBA00023125"/>
    </source>
</evidence>
<gene>
    <name evidence="6" type="ORF">FL583_23450</name>
</gene>
<proteinExistence type="predicted"/>
<dbReference type="PANTHER" id="PTHR30055">
    <property type="entry name" value="HTH-TYPE TRANSCRIPTIONAL REGULATOR RUTR"/>
    <property type="match status" value="1"/>
</dbReference>
<keyword evidence="7" id="KW-1185">Reference proteome</keyword>
<evidence type="ECO:0000259" key="5">
    <source>
        <dbReference type="PROSITE" id="PS50977"/>
    </source>
</evidence>
<dbReference type="GO" id="GO:0003700">
    <property type="term" value="F:DNA-binding transcription factor activity"/>
    <property type="evidence" value="ECO:0007669"/>
    <property type="project" value="TreeGrafter"/>
</dbReference>
<evidence type="ECO:0000256" key="4">
    <source>
        <dbReference type="PROSITE-ProRule" id="PRU00335"/>
    </source>
</evidence>
<feature type="DNA-binding region" description="H-T-H motif" evidence="4">
    <location>
        <begin position="70"/>
        <end position="89"/>
    </location>
</feature>
<dbReference type="InterPro" id="IPR009057">
    <property type="entry name" value="Homeodomain-like_sf"/>
</dbReference>
<feature type="domain" description="HTH tetR-type" evidence="5">
    <location>
        <begin position="47"/>
        <end position="107"/>
    </location>
</feature>
<evidence type="ECO:0000313" key="6">
    <source>
        <dbReference type="EMBL" id="TQS42649.1"/>
    </source>
</evidence>
<keyword evidence="3" id="KW-0804">Transcription</keyword>
<comment type="caution">
    <text evidence="6">The sequence shown here is derived from an EMBL/GenBank/DDBJ whole genome shotgun (WGS) entry which is preliminary data.</text>
</comment>
<name>A0A545AMT9_9ACTN</name>
<dbReference type="PROSITE" id="PS50977">
    <property type="entry name" value="HTH_TETR_2"/>
    <property type="match status" value="1"/>
</dbReference>
<dbReference type="Gene3D" id="1.10.10.60">
    <property type="entry name" value="Homeodomain-like"/>
    <property type="match status" value="1"/>
</dbReference>
<reference evidence="6 7" key="1">
    <citation type="submission" date="2019-07" db="EMBL/GenBank/DDBJ databases">
        <title>Cryptosporangium phraense sp. nov., isolated from plant litter.</title>
        <authorList>
            <person name="Suriyachadkun C."/>
        </authorList>
    </citation>
    <scope>NUCLEOTIDE SEQUENCE [LARGE SCALE GENOMIC DNA]</scope>
    <source>
        <strain evidence="6 7">A-T 5661</strain>
    </source>
</reference>
<accession>A0A545AMT9</accession>
<dbReference type="SUPFAM" id="SSF46689">
    <property type="entry name" value="Homeodomain-like"/>
    <property type="match status" value="1"/>
</dbReference>
<evidence type="ECO:0000256" key="1">
    <source>
        <dbReference type="ARBA" id="ARBA00023015"/>
    </source>
</evidence>
<organism evidence="6 7">
    <name type="scientific">Cryptosporangium phraense</name>
    <dbReference type="NCBI Taxonomy" id="2593070"/>
    <lineage>
        <taxon>Bacteria</taxon>
        <taxon>Bacillati</taxon>
        <taxon>Actinomycetota</taxon>
        <taxon>Actinomycetes</taxon>
        <taxon>Cryptosporangiales</taxon>
        <taxon>Cryptosporangiaceae</taxon>
        <taxon>Cryptosporangium</taxon>
    </lineage>
</organism>
<keyword evidence="2 4" id="KW-0238">DNA-binding</keyword>
<dbReference type="AlphaFoldDB" id="A0A545AMT9"/>
<dbReference type="InterPro" id="IPR041347">
    <property type="entry name" value="MftR_C"/>
</dbReference>
<dbReference type="OrthoDB" id="8688418at2"/>
<dbReference type="EMBL" id="VIRS01000017">
    <property type="protein sequence ID" value="TQS42649.1"/>
    <property type="molecule type" value="Genomic_DNA"/>
</dbReference>
<keyword evidence="1" id="KW-0805">Transcription regulation</keyword>
<dbReference type="Gene3D" id="1.10.357.10">
    <property type="entry name" value="Tetracycline Repressor, domain 2"/>
    <property type="match status" value="1"/>
</dbReference>
<dbReference type="InterPro" id="IPR050109">
    <property type="entry name" value="HTH-type_TetR-like_transc_reg"/>
</dbReference>